<comment type="caution">
    <text evidence="2">The sequence shown here is derived from an EMBL/GenBank/DDBJ whole genome shotgun (WGS) entry which is preliminary data.</text>
</comment>
<name>A0A7X0TVF0_9GAMM</name>
<evidence type="ECO:0000313" key="2">
    <source>
        <dbReference type="EMBL" id="MBB6545099.1"/>
    </source>
</evidence>
<gene>
    <name evidence="2" type="ORF">HNQ55_003641</name>
</gene>
<evidence type="ECO:0000256" key="1">
    <source>
        <dbReference type="SAM" id="Phobius"/>
    </source>
</evidence>
<feature type="transmembrane region" description="Helical" evidence="1">
    <location>
        <begin position="85"/>
        <end position="104"/>
    </location>
</feature>
<dbReference type="EMBL" id="JACHHU010000047">
    <property type="protein sequence ID" value="MBB6545099.1"/>
    <property type="molecule type" value="Genomic_DNA"/>
</dbReference>
<evidence type="ECO:0000313" key="3">
    <source>
        <dbReference type="Proteomes" id="UP000537141"/>
    </source>
</evidence>
<reference evidence="2 3" key="1">
    <citation type="submission" date="2020-08" db="EMBL/GenBank/DDBJ databases">
        <title>Genomic Encyclopedia of Type Strains, Phase IV (KMG-IV): sequencing the most valuable type-strain genomes for metagenomic binning, comparative biology and taxonomic classification.</title>
        <authorList>
            <person name="Goeker M."/>
        </authorList>
    </citation>
    <scope>NUCLEOTIDE SEQUENCE [LARGE SCALE GENOMIC DNA]</scope>
    <source>
        <strain evidence="2 3">DSM 26287</strain>
    </source>
</reference>
<keyword evidence="1" id="KW-1133">Transmembrane helix</keyword>
<dbReference type="RefSeq" id="WP_184426772.1">
    <property type="nucleotide sequence ID" value="NZ_AP027362.1"/>
</dbReference>
<proteinExistence type="predicted"/>
<accession>A0A7X0TVF0</accession>
<protein>
    <submittedName>
        <fullName evidence="2">Uncharacterized protein</fullName>
    </submittedName>
</protein>
<keyword evidence="1" id="KW-0812">Transmembrane</keyword>
<organism evidence="2 3">
    <name type="scientific">Thalassotalea piscium</name>
    <dbReference type="NCBI Taxonomy" id="1230533"/>
    <lineage>
        <taxon>Bacteria</taxon>
        <taxon>Pseudomonadati</taxon>
        <taxon>Pseudomonadota</taxon>
        <taxon>Gammaproteobacteria</taxon>
        <taxon>Alteromonadales</taxon>
        <taxon>Colwelliaceae</taxon>
        <taxon>Thalassotalea</taxon>
    </lineage>
</organism>
<feature type="transmembrane region" description="Helical" evidence="1">
    <location>
        <begin position="6"/>
        <end position="24"/>
    </location>
</feature>
<keyword evidence="1" id="KW-0472">Membrane</keyword>
<dbReference type="Proteomes" id="UP000537141">
    <property type="component" value="Unassembled WGS sequence"/>
</dbReference>
<sequence length="108" mass="12509">MMKIIWVATALSLFPLTIWYYALFKKTLSHLEKRHPEIWRSLGEIGFVKNNNIINSNKFIMFLLRKEYKALDDSNLNKDATLCRVLLISGFILATIAFVTPIIIGKYS</sequence>
<keyword evidence="3" id="KW-1185">Reference proteome</keyword>
<dbReference type="AlphaFoldDB" id="A0A7X0TVF0"/>